<proteinExistence type="predicted"/>
<evidence type="ECO:0000313" key="1">
    <source>
        <dbReference type="EMBL" id="MCI95980.1"/>
    </source>
</evidence>
<evidence type="ECO:0000313" key="2">
    <source>
        <dbReference type="Proteomes" id="UP000265520"/>
    </source>
</evidence>
<name>A0A392WB72_9FABA</name>
<keyword evidence="2" id="KW-1185">Reference proteome</keyword>
<sequence>MGIALSADYRVIVSLNAQVKWVSVSSVETLDTRRISARSRLFALT</sequence>
<dbReference type="EMBL" id="LXQA011402125">
    <property type="protein sequence ID" value="MCI95980.1"/>
    <property type="molecule type" value="Genomic_DNA"/>
</dbReference>
<accession>A0A392WB72</accession>
<reference evidence="1 2" key="1">
    <citation type="journal article" date="2018" name="Front. Plant Sci.">
        <title>Red Clover (Trifolium pratense) and Zigzag Clover (T. medium) - A Picture of Genomic Similarities and Differences.</title>
        <authorList>
            <person name="Dluhosova J."/>
            <person name="Istvanek J."/>
            <person name="Nedelnik J."/>
            <person name="Repkova J."/>
        </authorList>
    </citation>
    <scope>NUCLEOTIDE SEQUENCE [LARGE SCALE GENOMIC DNA]</scope>
    <source>
        <strain evidence="2">cv. 10/8</strain>
        <tissue evidence="1">Leaf</tissue>
    </source>
</reference>
<feature type="non-terminal residue" evidence="1">
    <location>
        <position position="45"/>
    </location>
</feature>
<protein>
    <submittedName>
        <fullName evidence="1">Uncharacterized protein</fullName>
    </submittedName>
</protein>
<organism evidence="1 2">
    <name type="scientific">Trifolium medium</name>
    <dbReference type="NCBI Taxonomy" id="97028"/>
    <lineage>
        <taxon>Eukaryota</taxon>
        <taxon>Viridiplantae</taxon>
        <taxon>Streptophyta</taxon>
        <taxon>Embryophyta</taxon>
        <taxon>Tracheophyta</taxon>
        <taxon>Spermatophyta</taxon>
        <taxon>Magnoliopsida</taxon>
        <taxon>eudicotyledons</taxon>
        <taxon>Gunneridae</taxon>
        <taxon>Pentapetalae</taxon>
        <taxon>rosids</taxon>
        <taxon>fabids</taxon>
        <taxon>Fabales</taxon>
        <taxon>Fabaceae</taxon>
        <taxon>Papilionoideae</taxon>
        <taxon>50 kb inversion clade</taxon>
        <taxon>NPAAA clade</taxon>
        <taxon>Hologalegina</taxon>
        <taxon>IRL clade</taxon>
        <taxon>Trifolieae</taxon>
        <taxon>Trifolium</taxon>
    </lineage>
</organism>
<comment type="caution">
    <text evidence="1">The sequence shown here is derived from an EMBL/GenBank/DDBJ whole genome shotgun (WGS) entry which is preliminary data.</text>
</comment>
<dbReference type="AlphaFoldDB" id="A0A392WB72"/>
<dbReference type="Proteomes" id="UP000265520">
    <property type="component" value="Unassembled WGS sequence"/>
</dbReference>